<dbReference type="OrthoDB" id="3778648at2759"/>
<dbReference type="RefSeq" id="XP_043167743.1">
    <property type="nucleotide sequence ID" value="XM_043311808.1"/>
</dbReference>
<protein>
    <submittedName>
        <fullName evidence="2">Uncharacterized protein</fullName>
    </submittedName>
</protein>
<sequence length="177" mass="19937">MYQNLGRTPNWDTCFNQVQLTEENLRTHTATHKKIDSVCEMEDQHYYRYDGEFAESDDGNVESQRETIALRRAASLEVLKAYGGCFASGFLALQEPLPSRPKSKLRSYESAYSVDMSRTASNATSLETASSSWSSNVDIPRPDSSTLGVPVPESKGGKWSWRSMRRSRKQAAKKLEV</sequence>
<keyword evidence="3" id="KW-1185">Reference proteome</keyword>
<reference evidence="2" key="1">
    <citation type="submission" date="2021-05" db="EMBL/GenBank/DDBJ databases">
        <authorList>
            <person name="Stam R."/>
        </authorList>
    </citation>
    <scope>NUCLEOTIDE SEQUENCE</scope>
    <source>
        <strain evidence="2">CS162</strain>
    </source>
</reference>
<feature type="compositionally biased region" description="Basic residues" evidence="1">
    <location>
        <begin position="163"/>
        <end position="177"/>
    </location>
</feature>
<evidence type="ECO:0000313" key="3">
    <source>
        <dbReference type="Proteomes" id="UP000676310"/>
    </source>
</evidence>
<dbReference type="GeneID" id="67015838"/>
<comment type="caution">
    <text evidence="2">The sequence shown here is derived from an EMBL/GenBank/DDBJ whole genome shotgun (WGS) entry which is preliminary data.</text>
</comment>
<gene>
    <name evidence="2" type="ORF">ALTATR162_LOCUS4198</name>
</gene>
<feature type="region of interest" description="Disordered" evidence="1">
    <location>
        <begin position="119"/>
        <end position="177"/>
    </location>
</feature>
<organism evidence="2 3">
    <name type="scientific">Alternaria atra</name>
    <dbReference type="NCBI Taxonomy" id="119953"/>
    <lineage>
        <taxon>Eukaryota</taxon>
        <taxon>Fungi</taxon>
        <taxon>Dikarya</taxon>
        <taxon>Ascomycota</taxon>
        <taxon>Pezizomycotina</taxon>
        <taxon>Dothideomycetes</taxon>
        <taxon>Pleosporomycetidae</taxon>
        <taxon>Pleosporales</taxon>
        <taxon>Pleosporineae</taxon>
        <taxon>Pleosporaceae</taxon>
        <taxon>Alternaria</taxon>
        <taxon>Alternaria sect. Ulocladioides</taxon>
    </lineage>
</organism>
<name>A0A8J2N4U9_9PLEO</name>
<accession>A0A8J2N4U9</accession>
<dbReference type="EMBL" id="CAJRGZ010000017">
    <property type="protein sequence ID" value="CAG5156400.1"/>
    <property type="molecule type" value="Genomic_DNA"/>
</dbReference>
<evidence type="ECO:0000256" key="1">
    <source>
        <dbReference type="SAM" id="MobiDB-lite"/>
    </source>
</evidence>
<feature type="compositionally biased region" description="Polar residues" evidence="1">
    <location>
        <begin position="119"/>
        <end position="129"/>
    </location>
</feature>
<dbReference type="Proteomes" id="UP000676310">
    <property type="component" value="Unassembled WGS sequence"/>
</dbReference>
<proteinExistence type="predicted"/>
<dbReference type="AlphaFoldDB" id="A0A8J2N4U9"/>
<evidence type="ECO:0000313" key="2">
    <source>
        <dbReference type="EMBL" id="CAG5156400.1"/>
    </source>
</evidence>